<organism evidence="3 4">
    <name type="scientific">Rugosimonospora acidiphila</name>
    <dbReference type="NCBI Taxonomy" id="556531"/>
    <lineage>
        <taxon>Bacteria</taxon>
        <taxon>Bacillati</taxon>
        <taxon>Actinomycetota</taxon>
        <taxon>Actinomycetes</taxon>
        <taxon>Micromonosporales</taxon>
        <taxon>Micromonosporaceae</taxon>
        <taxon>Rugosimonospora</taxon>
    </lineage>
</organism>
<comment type="similarity">
    <text evidence="1">Belongs to the PemK/MazF family.</text>
</comment>
<proteinExistence type="inferred from homology"/>
<dbReference type="InterPro" id="IPR011067">
    <property type="entry name" value="Plasmid_toxin/cell-grow_inhib"/>
</dbReference>
<dbReference type="EMBL" id="BAABJQ010000018">
    <property type="protein sequence ID" value="GAA5193132.1"/>
    <property type="molecule type" value="Genomic_DNA"/>
</dbReference>
<evidence type="ECO:0000256" key="2">
    <source>
        <dbReference type="ARBA" id="ARBA00022649"/>
    </source>
</evidence>
<dbReference type="PANTHER" id="PTHR33988:SF2">
    <property type="entry name" value="ENDORIBONUCLEASE MAZF"/>
    <property type="match status" value="1"/>
</dbReference>
<evidence type="ECO:0000313" key="4">
    <source>
        <dbReference type="Proteomes" id="UP001501570"/>
    </source>
</evidence>
<evidence type="ECO:0000256" key="1">
    <source>
        <dbReference type="ARBA" id="ARBA00007521"/>
    </source>
</evidence>
<accession>A0ABP9SBK7</accession>
<dbReference type="RefSeq" id="WP_345634256.1">
    <property type="nucleotide sequence ID" value="NZ_BAABJQ010000018.1"/>
</dbReference>
<keyword evidence="4" id="KW-1185">Reference proteome</keyword>
<dbReference type="Proteomes" id="UP001501570">
    <property type="component" value="Unassembled WGS sequence"/>
</dbReference>
<comment type="caution">
    <text evidence="3">The sequence shown here is derived from an EMBL/GenBank/DDBJ whole genome shotgun (WGS) entry which is preliminary data.</text>
</comment>
<reference evidence="4" key="1">
    <citation type="journal article" date="2019" name="Int. J. Syst. Evol. Microbiol.">
        <title>The Global Catalogue of Microorganisms (GCM) 10K type strain sequencing project: providing services to taxonomists for standard genome sequencing and annotation.</title>
        <authorList>
            <consortium name="The Broad Institute Genomics Platform"/>
            <consortium name="The Broad Institute Genome Sequencing Center for Infectious Disease"/>
            <person name="Wu L."/>
            <person name="Ma J."/>
        </authorList>
    </citation>
    <scope>NUCLEOTIDE SEQUENCE [LARGE SCALE GENOMIC DNA]</scope>
    <source>
        <strain evidence="4">JCM 18304</strain>
    </source>
</reference>
<dbReference type="Gene3D" id="2.30.30.110">
    <property type="match status" value="1"/>
</dbReference>
<dbReference type="SUPFAM" id="SSF50118">
    <property type="entry name" value="Cell growth inhibitor/plasmid maintenance toxic component"/>
    <property type="match status" value="1"/>
</dbReference>
<sequence>MSASRAATMDVRGAHPRRGEVYWLDVPGVGRRPWLVVSADEINRTGALEHLVAVRVSTADRRRHLPTVVALGSGEPLTGSVLAGTVTQIRRDRFVDLAGTLSPAVMRSVDLALREALGLDR</sequence>
<protein>
    <submittedName>
        <fullName evidence="3">Type II toxin-antitoxin system toxin endoribonuclease MazF4</fullName>
    </submittedName>
</protein>
<gene>
    <name evidence="3" type="primary">mazF4</name>
    <name evidence="3" type="ORF">GCM10023322_54350</name>
</gene>
<dbReference type="Pfam" id="PF02452">
    <property type="entry name" value="PemK_toxin"/>
    <property type="match status" value="1"/>
</dbReference>
<dbReference type="InterPro" id="IPR003477">
    <property type="entry name" value="PemK-like"/>
</dbReference>
<dbReference type="PANTHER" id="PTHR33988">
    <property type="entry name" value="ENDORIBONUCLEASE MAZF-RELATED"/>
    <property type="match status" value="1"/>
</dbReference>
<keyword evidence="2" id="KW-1277">Toxin-antitoxin system</keyword>
<name>A0ABP9SBK7_9ACTN</name>
<evidence type="ECO:0000313" key="3">
    <source>
        <dbReference type="EMBL" id="GAA5193132.1"/>
    </source>
</evidence>